<reference evidence="1 2" key="1">
    <citation type="submission" date="2021-08" db="EMBL/GenBank/DDBJ databases">
        <title>Draft Genome Sequence of Phanerochaete sordida strain YK-624.</title>
        <authorList>
            <person name="Mori T."/>
            <person name="Dohra H."/>
            <person name="Suzuki T."/>
            <person name="Kawagishi H."/>
            <person name="Hirai H."/>
        </authorList>
    </citation>
    <scope>NUCLEOTIDE SEQUENCE [LARGE SCALE GENOMIC DNA]</scope>
    <source>
        <strain evidence="1 2">YK-624</strain>
    </source>
</reference>
<organism evidence="1 2">
    <name type="scientific">Phanerochaete sordida</name>
    <dbReference type="NCBI Taxonomy" id="48140"/>
    <lineage>
        <taxon>Eukaryota</taxon>
        <taxon>Fungi</taxon>
        <taxon>Dikarya</taxon>
        <taxon>Basidiomycota</taxon>
        <taxon>Agaricomycotina</taxon>
        <taxon>Agaricomycetes</taxon>
        <taxon>Polyporales</taxon>
        <taxon>Phanerochaetaceae</taxon>
        <taxon>Phanerochaete</taxon>
    </lineage>
</organism>
<proteinExistence type="predicted"/>
<evidence type="ECO:0000313" key="2">
    <source>
        <dbReference type="Proteomes" id="UP000703269"/>
    </source>
</evidence>
<dbReference type="AlphaFoldDB" id="A0A9P3G0N8"/>
<name>A0A9P3G0N8_9APHY</name>
<comment type="caution">
    <text evidence="1">The sequence shown here is derived from an EMBL/GenBank/DDBJ whole genome shotgun (WGS) entry which is preliminary data.</text>
</comment>
<evidence type="ECO:0000313" key="1">
    <source>
        <dbReference type="EMBL" id="GJE85952.1"/>
    </source>
</evidence>
<dbReference type="Proteomes" id="UP000703269">
    <property type="component" value="Unassembled WGS sequence"/>
</dbReference>
<protein>
    <submittedName>
        <fullName evidence="1">Uncharacterized protein</fullName>
    </submittedName>
</protein>
<dbReference type="EMBL" id="BPQB01000003">
    <property type="protein sequence ID" value="GJE85952.1"/>
    <property type="molecule type" value="Genomic_DNA"/>
</dbReference>
<gene>
    <name evidence="1" type="ORF">PsYK624_020320</name>
</gene>
<keyword evidence="2" id="KW-1185">Reference proteome</keyword>
<accession>A0A9P3G0N8</accession>
<sequence length="113" mass="12000">MAHADLDAIRQALPPLTAPSLAGAYFTVDLLATLAAGWPSLGQLTVYAAAPRDVGTLRAWKVQHTVLEVLTVWRGPALAHNVEEIAPIAAFLARFFPYATTSAPYSPSESDAV</sequence>